<dbReference type="EMBL" id="CP162511">
    <property type="protein sequence ID" value="XDI04988.1"/>
    <property type="molecule type" value="Genomic_DNA"/>
</dbReference>
<keyword evidence="2" id="KW-0472">Membrane</keyword>
<evidence type="ECO:0000256" key="1">
    <source>
        <dbReference type="SAM" id="MobiDB-lite"/>
    </source>
</evidence>
<protein>
    <recommendedName>
        <fullName evidence="4">DUF4232 domain-containing protein</fullName>
    </recommendedName>
</protein>
<evidence type="ECO:0000313" key="3">
    <source>
        <dbReference type="EMBL" id="XDI04988.1"/>
    </source>
</evidence>
<feature type="transmembrane region" description="Helical" evidence="2">
    <location>
        <begin position="21"/>
        <end position="39"/>
    </location>
</feature>
<gene>
    <name evidence="3" type="ORF">ABFY20_16895</name>
</gene>
<dbReference type="AlphaFoldDB" id="A0AB39BF17"/>
<feature type="region of interest" description="Disordered" evidence="1">
    <location>
        <begin position="47"/>
        <end position="82"/>
    </location>
</feature>
<name>A0AB39BF17_9MICO</name>
<keyword evidence="2" id="KW-1133">Transmembrane helix</keyword>
<dbReference type="RefSeq" id="WP_368497366.1">
    <property type="nucleotide sequence ID" value="NZ_CP162511.1"/>
</dbReference>
<sequence>MSTIRHPVGPQPKRVYWRRRLVVLFVLVAIVAIVVLIVVRPGPGAGAEGGTPAGAGATPGPSVSSEAPDADSTPAAGSLEGADAAAAGSGAVAGDPCLPENISVVPVTDATNYAAGANPQISFTITNTGPVSCTVNAGTTQQVYTITSGTETYWTSTDCQTDPVDAEALLDPGVAVSSTPFTWDRTRSAPDTCGSADRPAVPAGGASYHLTVSVAGIPSATTQQFLLN</sequence>
<proteinExistence type="predicted"/>
<keyword evidence="2" id="KW-0812">Transmembrane</keyword>
<organism evidence="3">
    <name type="scientific">Herbiconiux sp. A18JL235</name>
    <dbReference type="NCBI Taxonomy" id="3152363"/>
    <lineage>
        <taxon>Bacteria</taxon>
        <taxon>Bacillati</taxon>
        <taxon>Actinomycetota</taxon>
        <taxon>Actinomycetes</taxon>
        <taxon>Micrococcales</taxon>
        <taxon>Microbacteriaceae</taxon>
        <taxon>Herbiconiux</taxon>
    </lineage>
</organism>
<accession>A0AB39BF17</accession>
<evidence type="ECO:0008006" key="4">
    <source>
        <dbReference type="Google" id="ProtNLM"/>
    </source>
</evidence>
<reference evidence="3" key="1">
    <citation type="submission" date="2024-05" db="EMBL/GenBank/DDBJ databases">
        <title>Herbiconiux sp. A18JL235.</title>
        <authorList>
            <person name="Zhang G."/>
        </authorList>
    </citation>
    <scope>NUCLEOTIDE SEQUENCE</scope>
    <source>
        <strain evidence="3">A18JL235</strain>
    </source>
</reference>
<evidence type="ECO:0000256" key="2">
    <source>
        <dbReference type="SAM" id="Phobius"/>
    </source>
</evidence>